<dbReference type="InterPro" id="IPR032710">
    <property type="entry name" value="NTF2-like_dom_sf"/>
</dbReference>
<dbReference type="InterPro" id="IPR037401">
    <property type="entry name" value="SnoaL-like"/>
</dbReference>
<dbReference type="EMBL" id="BJYJ01000003">
    <property type="protein sequence ID" value="GEN75332.1"/>
    <property type="molecule type" value="Genomic_DNA"/>
</dbReference>
<evidence type="ECO:0000313" key="3">
    <source>
        <dbReference type="Proteomes" id="UP000321863"/>
    </source>
</evidence>
<evidence type="ECO:0000313" key="2">
    <source>
        <dbReference type="EMBL" id="GEN75332.1"/>
    </source>
</evidence>
<dbReference type="SUPFAM" id="SSF54427">
    <property type="entry name" value="NTF2-like"/>
    <property type="match status" value="1"/>
</dbReference>
<gene>
    <name evidence="2" type="ORF">CHA01nite_10720</name>
</gene>
<protein>
    <recommendedName>
        <fullName evidence="1">SnoaL-like domain-containing protein</fullName>
    </recommendedName>
</protein>
<accession>A0A511YJE9</accession>
<organism evidence="2 3">
    <name type="scientific">Chryseobacterium hagamense</name>
    <dbReference type="NCBI Taxonomy" id="395935"/>
    <lineage>
        <taxon>Bacteria</taxon>
        <taxon>Pseudomonadati</taxon>
        <taxon>Bacteroidota</taxon>
        <taxon>Flavobacteriia</taxon>
        <taxon>Flavobacteriales</taxon>
        <taxon>Weeksellaceae</taxon>
        <taxon>Chryseobacterium group</taxon>
        <taxon>Chryseobacterium</taxon>
    </lineage>
</organism>
<evidence type="ECO:0000259" key="1">
    <source>
        <dbReference type="Pfam" id="PF12680"/>
    </source>
</evidence>
<comment type="caution">
    <text evidence="2">The sequence shown here is derived from an EMBL/GenBank/DDBJ whole genome shotgun (WGS) entry which is preliminary data.</text>
</comment>
<dbReference type="OrthoDB" id="582835at2"/>
<sequence length="128" mass="14280">MEINAHYLAAIENYIGAYNRFDVSGMCRQLSDGIIFENISGGNVEMNITGIENFKKQAEAAVAYFSERHQKIEKMSCHGNTVTAEIDYTGKLAADFPNGMKKGEMLKLRGVSEFTFEKGEIISIRDIS</sequence>
<proteinExistence type="predicted"/>
<reference evidence="2 3" key="1">
    <citation type="submission" date="2019-07" db="EMBL/GenBank/DDBJ databases">
        <title>Whole genome shotgun sequence of Chryseobacterium hagamense NBRC 105253.</title>
        <authorList>
            <person name="Hosoyama A."/>
            <person name="Uohara A."/>
            <person name="Ohji S."/>
            <person name="Ichikawa N."/>
        </authorList>
    </citation>
    <scope>NUCLEOTIDE SEQUENCE [LARGE SCALE GENOMIC DNA]</scope>
    <source>
        <strain evidence="2 3">NBRC 105253</strain>
    </source>
</reference>
<feature type="domain" description="SnoaL-like" evidence="1">
    <location>
        <begin position="11"/>
        <end position="123"/>
    </location>
</feature>
<dbReference type="Gene3D" id="3.10.450.50">
    <property type="match status" value="1"/>
</dbReference>
<dbReference type="RefSeq" id="WP_146940273.1">
    <property type="nucleotide sequence ID" value="NZ_BJYJ01000003.1"/>
</dbReference>
<dbReference type="Proteomes" id="UP000321863">
    <property type="component" value="Unassembled WGS sequence"/>
</dbReference>
<dbReference type="AlphaFoldDB" id="A0A511YJE9"/>
<dbReference type="Pfam" id="PF12680">
    <property type="entry name" value="SnoaL_2"/>
    <property type="match status" value="1"/>
</dbReference>
<name>A0A511YJE9_9FLAO</name>
<keyword evidence="3" id="KW-1185">Reference proteome</keyword>